<dbReference type="RefSeq" id="WP_270114704.1">
    <property type="nucleotide sequence ID" value="NZ_BAAAOL010000007.1"/>
</dbReference>
<organism evidence="4 5">
    <name type="scientific">Glycomyces algeriensis</name>
    <dbReference type="NCBI Taxonomy" id="256037"/>
    <lineage>
        <taxon>Bacteria</taxon>
        <taxon>Bacillati</taxon>
        <taxon>Actinomycetota</taxon>
        <taxon>Actinomycetes</taxon>
        <taxon>Glycomycetales</taxon>
        <taxon>Glycomycetaceae</taxon>
        <taxon>Glycomyces</taxon>
    </lineage>
</organism>
<gene>
    <name evidence="4" type="ORF">GALLR39Z86_38550</name>
</gene>
<evidence type="ECO:0000256" key="1">
    <source>
        <dbReference type="ARBA" id="ARBA00022603"/>
    </source>
</evidence>
<feature type="compositionally biased region" description="Basic and acidic residues" evidence="3">
    <location>
        <begin position="21"/>
        <end position="35"/>
    </location>
</feature>
<comment type="caution">
    <text evidence="4">The sequence shown here is derived from an EMBL/GenBank/DDBJ whole genome shotgun (WGS) entry which is preliminary data.</text>
</comment>
<dbReference type="InterPro" id="IPR029063">
    <property type="entry name" value="SAM-dependent_MTases_sf"/>
</dbReference>
<dbReference type="CDD" id="cd02440">
    <property type="entry name" value="AdoMet_MTases"/>
    <property type="match status" value="1"/>
</dbReference>
<sequence>MVTIPPQGDGTPVSARTKASSSDDERRFRETERQLRGAAGSFGADAERYDRARPTYPDAMVEAIVAASPGTDVLDVGIGTGIAARLFKARGCDVLGVDVDDRMAQIARRNGIDVEIAKFEDWNPRGRVFDTVVAAQTWHWIDPVAGAVKAAEVLAANGRIALCWNVFQPPPAIAAMFSEVSRGILPDSIPDVWKRPAMEGYGMLARRAEDGIRESGAFTEPEQWRFDWQRTYTTAGWLDQLPTSGGFARIPPDQVDRLLAKTGAAIDALGGAFVMEYSTMVVTAAKAAV</sequence>
<dbReference type="Gene3D" id="3.40.50.150">
    <property type="entry name" value="Vaccinia Virus protein VP39"/>
    <property type="match status" value="1"/>
</dbReference>
<evidence type="ECO:0000313" key="4">
    <source>
        <dbReference type="EMBL" id="GLI44005.1"/>
    </source>
</evidence>
<reference evidence="4" key="1">
    <citation type="submission" date="2022-12" db="EMBL/GenBank/DDBJ databases">
        <title>Reference genome sequencing for broad-spectrum identification of bacterial and archaeal isolates by mass spectrometry.</title>
        <authorList>
            <person name="Sekiguchi Y."/>
            <person name="Tourlousse D.M."/>
        </authorList>
    </citation>
    <scope>NUCLEOTIDE SEQUENCE</scope>
    <source>
        <strain evidence="4">LLR39Z86</strain>
    </source>
</reference>
<evidence type="ECO:0000313" key="5">
    <source>
        <dbReference type="Proteomes" id="UP001144313"/>
    </source>
</evidence>
<keyword evidence="1 4" id="KW-0489">Methyltransferase</keyword>
<keyword evidence="5" id="KW-1185">Reference proteome</keyword>
<dbReference type="GO" id="GO:0032259">
    <property type="term" value="P:methylation"/>
    <property type="evidence" value="ECO:0007669"/>
    <property type="project" value="UniProtKB-KW"/>
</dbReference>
<dbReference type="SUPFAM" id="SSF53335">
    <property type="entry name" value="S-adenosyl-L-methionine-dependent methyltransferases"/>
    <property type="match status" value="1"/>
</dbReference>
<protein>
    <submittedName>
        <fullName evidence="4">Methyltransferase type 11</fullName>
    </submittedName>
</protein>
<dbReference type="AlphaFoldDB" id="A0A9W6GBT8"/>
<dbReference type="Pfam" id="PF13489">
    <property type="entry name" value="Methyltransf_23"/>
    <property type="match status" value="1"/>
</dbReference>
<name>A0A9W6GBT8_9ACTN</name>
<dbReference type="PANTHER" id="PTHR44942">
    <property type="entry name" value="METHYLTRANSF_11 DOMAIN-CONTAINING PROTEIN"/>
    <property type="match status" value="1"/>
</dbReference>
<dbReference type="Proteomes" id="UP001144313">
    <property type="component" value="Unassembled WGS sequence"/>
</dbReference>
<dbReference type="GO" id="GO:0008168">
    <property type="term" value="F:methyltransferase activity"/>
    <property type="evidence" value="ECO:0007669"/>
    <property type="project" value="UniProtKB-KW"/>
</dbReference>
<proteinExistence type="predicted"/>
<evidence type="ECO:0000256" key="3">
    <source>
        <dbReference type="SAM" id="MobiDB-lite"/>
    </source>
</evidence>
<dbReference type="InterPro" id="IPR051052">
    <property type="entry name" value="Diverse_substrate_MTase"/>
</dbReference>
<accession>A0A9W6GBT8</accession>
<keyword evidence="2" id="KW-0808">Transferase</keyword>
<dbReference type="PANTHER" id="PTHR44942:SF4">
    <property type="entry name" value="METHYLTRANSFERASE TYPE 11 DOMAIN-CONTAINING PROTEIN"/>
    <property type="match status" value="1"/>
</dbReference>
<evidence type="ECO:0000256" key="2">
    <source>
        <dbReference type="ARBA" id="ARBA00022679"/>
    </source>
</evidence>
<dbReference type="EMBL" id="BSDT01000001">
    <property type="protein sequence ID" value="GLI44005.1"/>
    <property type="molecule type" value="Genomic_DNA"/>
</dbReference>
<feature type="region of interest" description="Disordered" evidence="3">
    <location>
        <begin position="1"/>
        <end position="46"/>
    </location>
</feature>